<evidence type="ECO:0000259" key="9">
    <source>
        <dbReference type="Pfam" id="PF00441"/>
    </source>
</evidence>
<dbReference type="InterPro" id="IPR037069">
    <property type="entry name" value="AcylCoA_DH/ox_N_sf"/>
</dbReference>
<feature type="domain" description="Acyl-CoA dehydrogenase/oxidase N-terminal" evidence="11">
    <location>
        <begin position="46"/>
        <end position="134"/>
    </location>
</feature>
<dbReference type="InterPro" id="IPR050741">
    <property type="entry name" value="Acyl-CoA_dehydrogenase"/>
</dbReference>
<comment type="similarity">
    <text evidence="2 7">Belongs to the acyl-CoA dehydrogenase family.</text>
</comment>
<evidence type="ECO:0000256" key="8">
    <source>
        <dbReference type="SAM" id="MobiDB-lite"/>
    </source>
</evidence>
<keyword evidence="4 7" id="KW-0285">Flavoprotein</keyword>
<dbReference type="GO" id="GO:0033539">
    <property type="term" value="P:fatty acid beta-oxidation using acyl-CoA dehydrogenase"/>
    <property type="evidence" value="ECO:0007669"/>
    <property type="project" value="TreeGrafter"/>
</dbReference>
<dbReference type="EMBL" id="JAABNT010000017">
    <property type="protein sequence ID" value="NEK24535.1"/>
    <property type="molecule type" value="Genomic_DNA"/>
</dbReference>
<dbReference type="SUPFAM" id="SSF56645">
    <property type="entry name" value="Acyl-CoA dehydrogenase NM domain-like"/>
    <property type="match status" value="1"/>
</dbReference>
<dbReference type="InterPro" id="IPR036250">
    <property type="entry name" value="AcylCo_DH-like_C"/>
</dbReference>
<dbReference type="Gene3D" id="1.10.540.10">
    <property type="entry name" value="Acyl-CoA dehydrogenase/oxidase, N-terminal domain"/>
    <property type="match status" value="1"/>
</dbReference>
<dbReference type="InterPro" id="IPR013786">
    <property type="entry name" value="AcylCoA_DH/ox_N"/>
</dbReference>
<dbReference type="GO" id="GO:0050660">
    <property type="term" value="F:flavin adenine dinucleotide binding"/>
    <property type="evidence" value="ECO:0007669"/>
    <property type="project" value="InterPro"/>
</dbReference>
<organism evidence="12 13">
    <name type="scientific">Sulfitobacter sediminilitoris</name>
    <dbReference type="NCBI Taxonomy" id="2698830"/>
    <lineage>
        <taxon>Bacteria</taxon>
        <taxon>Pseudomonadati</taxon>
        <taxon>Pseudomonadota</taxon>
        <taxon>Alphaproteobacteria</taxon>
        <taxon>Rhodobacterales</taxon>
        <taxon>Roseobacteraceae</taxon>
        <taxon>Sulfitobacter</taxon>
    </lineage>
</organism>
<feature type="region of interest" description="Disordered" evidence="8">
    <location>
        <begin position="409"/>
        <end position="429"/>
    </location>
</feature>
<dbReference type="InterPro" id="IPR009075">
    <property type="entry name" value="AcylCo_DH/oxidase_C"/>
</dbReference>
<evidence type="ECO:0000256" key="3">
    <source>
        <dbReference type="ARBA" id="ARBA00011738"/>
    </source>
</evidence>
<dbReference type="Gene3D" id="2.40.110.10">
    <property type="entry name" value="Butyryl-CoA Dehydrogenase, subunit A, domain 2"/>
    <property type="match status" value="1"/>
</dbReference>
<protein>
    <submittedName>
        <fullName evidence="12">Acyl-CoA dehydrogenase</fullName>
    </submittedName>
</protein>
<name>A0A6P0CHM2_9RHOB</name>
<dbReference type="Pfam" id="PF02771">
    <property type="entry name" value="Acyl-CoA_dh_N"/>
    <property type="match status" value="1"/>
</dbReference>
<feature type="domain" description="Acyl-CoA oxidase/dehydrogenase middle" evidence="10">
    <location>
        <begin position="138"/>
        <end position="235"/>
    </location>
</feature>
<evidence type="ECO:0000313" key="12">
    <source>
        <dbReference type="EMBL" id="NEK24535.1"/>
    </source>
</evidence>
<dbReference type="PANTHER" id="PTHR48083:SF13">
    <property type="entry name" value="ACYL-COA DEHYDROGENASE FAMILY MEMBER 11"/>
    <property type="match status" value="1"/>
</dbReference>
<dbReference type="FunFam" id="2.40.110.10:FF:000002">
    <property type="entry name" value="Acyl-CoA dehydrogenase fadE12"/>
    <property type="match status" value="1"/>
</dbReference>
<keyword evidence="5 7" id="KW-0274">FAD</keyword>
<reference evidence="12 13" key="1">
    <citation type="submission" date="2020-01" db="EMBL/GenBank/DDBJ databases">
        <title>Sulfitobacter sediminilitoris sp. nov., isolated from a tidal flat.</title>
        <authorList>
            <person name="Park S."/>
            <person name="Yoon J.-H."/>
        </authorList>
    </citation>
    <scope>NUCLEOTIDE SEQUENCE [LARGE SCALE GENOMIC DNA]</scope>
    <source>
        <strain evidence="12 13">JBTF-M27</strain>
    </source>
</reference>
<evidence type="ECO:0000313" key="13">
    <source>
        <dbReference type="Proteomes" id="UP000468591"/>
    </source>
</evidence>
<dbReference type="InterPro" id="IPR046373">
    <property type="entry name" value="Acyl-CoA_Oxase/DH_mid-dom_sf"/>
</dbReference>
<evidence type="ECO:0000259" key="10">
    <source>
        <dbReference type="Pfam" id="PF02770"/>
    </source>
</evidence>
<feature type="domain" description="Acyl-CoA dehydrogenase/oxidase C-terminal" evidence="9">
    <location>
        <begin position="251"/>
        <end position="400"/>
    </location>
</feature>
<evidence type="ECO:0000256" key="1">
    <source>
        <dbReference type="ARBA" id="ARBA00001974"/>
    </source>
</evidence>
<dbReference type="AlphaFoldDB" id="A0A6P0CHM2"/>
<dbReference type="GO" id="GO:0005737">
    <property type="term" value="C:cytoplasm"/>
    <property type="evidence" value="ECO:0007669"/>
    <property type="project" value="TreeGrafter"/>
</dbReference>
<evidence type="ECO:0000256" key="7">
    <source>
        <dbReference type="RuleBase" id="RU362125"/>
    </source>
</evidence>
<dbReference type="Gene3D" id="1.20.140.10">
    <property type="entry name" value="Butyryl-CoA Dehydrogenase, subunit A, domain 3"/>
    <property type="match status" value="1"/>
</dbReference>
<keyword evidence="6 7" id="KW-0560">Oxidoreductase</keyword>
<sequence length="429" mass="47667">MNNLEMSDGAKPLLNAVVKHIRENVDPISDEFFAINDTKENRWSHTERQMELLEGAKQKARESGLWNFFLPNAETGEGLSNLDYAYIAAELGKNPLASETLNCSAPDTGNMEVLERIGTEEQKEKWLKPLLAGEIRSAFAMTEPDVASSDAKNISTSAVLENGEWVINGEKYYISGAGDPRCKIMIVMVKTSPDAEPFRQQSQILVPMDTPGVEILGPMHVFGHDDAPHGHMHIKFTNVRVPESNMLWGEGRGFEISQVRLGPGRIHHCMRSIGQAEKALDLMIERGLSRVAFGKKIVDLGKNMETISRAKIEIESMRLLVLKAAKAMDVLGNKEARIWVSMIKAKVPEQVCDIIDQAMQVHGATGISQWSPLSGMYAQQRTLRYADGPDEVHHHVIARNEVKTYQESNARQAIAKSHQPERGSSGFMG</sequence>
<proteinExistence type="inferred from homology"/>
<evidence type="ECO:0000256" key="5">
    <source>
        <dbReference type="ARBA" id="ARBA00022827"/>
    </source>
</evidence>
<dbReference type="InterPro" id="IPR006091">
    <property type="entry name" value="Acyl-CoA_Oxase/DH_mid-dom"/>
</dbReference>
<evidence type="ECO:0000259" key="11">
    <source>
        <dbReference type="Pfam" id="PF02771"/>
    </source>
</evidence>
<keyword evidence="13" id="KW-1185">Reference proteome</keyword>
<evidence type="ECO:0000256" key="4">
    <source>
        <dbReference type="ARBA" id="ARBA00022630"/>
    </source>
</evidence>
<dbReference type="Pfam" id="PF00441">
    <property type="entry name" value="Acyl-CoA_dh_1"/>
    <property type="match status" value="1"/>
</dbReference>
<evidence type="ECO:0000256" key="6">
    <source>
        <dbReference type="ARBA" id="ARBA00023002"/>
    </source>
</evidence>
<dbReference type="InterPro" id="IPR009100">
    <property type="entry name" value="AcylCoA_DH/oxidase_NM_dom_sf"/>
</dbReference>
<accession>A0A6P0CHM2</accession>
<dbReference type="SUPFAM" id="SSF47203">
    <property type="entry name" value="Acyl-CoA dehydrogenase C-terminal domain-like"/>
    <property type="match status" value="1"/>
</dbReference>
<dbReference type="Proteomes" id="UP000468591">
    <property type="component" value="Unassembled WGS sequence"/>
</dbReference>
<dbReference type="GO" id="GO:0003995">
    <property type="term" value="F:acyl-CoA dehydrogenase activity"/>
    <property type="evidence" value="ECO:0007669"/>
    <property type="project" value="TreeGrafter"/>
</dbReference>
<comment type="subunit">
    <text evidence="3">Homodimer.</text>
</comment>
<evidence type="ECO:0000256" key="2">
    <source>
        <dbReference type="ARBA" id="ARBA00009347"/>
    </source>
</evidence>
<gene>
    <name evidence="12" type="ORF">GV827_19320</name>
</gene>
<dbReference type="PANTHER" id="PTHR48083">
    <property type="entry name" value="MEDIUM-CHAIN SPECIFIC ACYL-COA DEHYDROGENASE, MITOCHONDRIAL-RELATED"/>
    <property type="match status" value="1"/>
</dbReference>
<comment type="cofactor">
    <cofactor evidence="1 7">
        <name>FAD</name>
        <dbReference type="ChEBI" id="CHEBI:57692"/>
    </cofactor>
</comment>
<comment type="caution">
    <text evidence="12">The sequence shown here is derived from an EMBL/GenBank/DDBJ whole genome shotgun (WGS) entry which is preliminary data.</text>
</comment>
<dbReference type="Pfam" id="PF02770">
    <property type="entry name" value="Acyl-CoA_dh_M"/>
    <property type="match status" value="1"/>
</dbReference>